<proteinExistence type="predicted"/>
<name>A0ABQ6E4E0_9GAMM</name>
<evidence type="ECO:0000313" key="1">
    <source>
        <dbReference type="EMBL" id="GLS92211.1"/>
    </source>
</evidence>
<keyword evidence="2" id="KW-1185">Reference proteome</keyword>
<dbReference type="EMBL" id="BSPQ01000019">
    <property type="protein sequence ID" value="GLS92211.1"/>
    <property type="molecule type" value="Genomic_DNA"/>
</dbReference>
<protein>
    <submittedName>
        <fullName evidence="1">Uncharacterized protein</fullName>
    </submittedName>
</protein>
<gene>
    <name evidence="1" type="ORF">GCM10007916_32810</name>
</gene>
<reference evidence="2" key="1">
    <citation type="journal article" date="2019" name="Int. J. Syst. Evol. Microbiol.">
        <title>The Global Catalogue of Microorganisms (GCM) 10K type strain sequencing project: providing services to taxonomists for standard genome sequencing and annotation.</title>
        <authorList>
            <consortium name="The Broad Institute Genomics Platform"/>
            <consortium name="The Broad Institute Genome Sequencing Center for Infectious Disease"/>
            <person name="Wu L."/>
            <person name="Ma J."/>
        </authorList>
    </citation>
    <scope>NUCLEOTIDE SEQUENCE [LARGE SCALE GENOMIC DNA]</scope>
    <source>
        <strain evidence="2">NBRC 103166</strain>
    </source>
</reference>
<sequence>MDMQDEMLGVLTLYHGENDFDVNPYIPSKIEHYARASLGISDDDYIMATMRTSFGKFHRGLVISRDGIYWLNSPLVETNVNHLSWRELSDRKSKFRSHPRSVSLGDGAVFDNKGSLNKSSFIINILDLLIVRYEAQEIESDGFVFDQTKVHTLGRSIPDDKETLKAENIDHTAPTADIGSFINNVVKKLFGKSQN</sequence>
<comment type="caution">
    <text evidence="1">The sequence shown here is derived from an EMBL/GenBank/DDBJ whole genome shotgun (WGS) entry which is preliminary data.</text>
</comment>
<dbReference type="Proteomes" id="UP001157353">
    <property type="component" value="Unassembled WGS sequence"/>
</dbReference>
<organism evidence="1 2">
    <name type="scientific">Psychromonas marina</name>
    <dbReference type="NCBI Taxonomy" id="88364"/>
    <lineage>
        <taxon>Bacteria</taxon>
        <taxon>Pseudomonadati</taxon>
        <taxon>Pseudomonadota</taxon>
        <taxon>Gammaproteobacteria</taxon>
        <taxon>Alteromonadales</taxon>
        <taxon>Psychromonadaceae</taxon>
        <taxon>Psychromonas</taxon>
    </lineage>
</organism>
<accession>A0ABQ6E4E0</accession>
<evidence type="ECO:0000313" key="2">
    <source>
        <dbReference type="Proteomes" id="UP001157353"/>
    </source>
</evidence>
<dbReference type="RefSeq" id="WP_284205307.1">
    <property type="nucleotide sequence ID" value="NZ_BSPQ01000019.1"/>
</dbReference>